<keyword evidence="13" id="KW-1185">Reference proteome</keyword>
<evidence type="ECO:0000256" key="8">
    <source>
        <dbReference type="HAMAP-Rule" id="MF_00050"/>
    </source>
</evidence>
<dbReference type="PROSITE" id="PS01126">
    <property type="entry name" value="EF_TS_1"/>
    <property type="match status" value="1"/>
</dbReference>
<dbReference type="Gene3D" id="1.10.286.20">
    <property type="match status" value="1"/>
</dbReference>
<comment type="similarity">
    <text evidence="2 8 9">Belongs to the EF-Ts family.</text>
</comment>
<protein>
    <recommendedName>
        <fullName evidence="3 8">Elongation factor Ts</fullName>
        <shortName evidence="8">EF-Ts</shortName>
    </recommendedName>
</protein>
<evidence type="ECO:0000259" key="11">
    <source>
        <dbReference type="Pfam" id="PF00889"/>
    </source>
</evidence>
<proteinExistence type="inferred from homology"/>
<name>A0A265NE29_9BACI</name>
<dbReference type="FunFam" id="1.10.286.20:FF:000003">
    <property type="entry name" value="Elongation factor Ts"/>
    <property type="match status" value="1"/>
</dbReference>
<evidence type="ECO:0000256" key="2">
    <source>
        <dbReference type="ARBA" id="ARBA00005532"/>
    </source>
</evidence>
<dbReference type="CDD" id="cd14275">
    <property type="entry name" value="UBA_EF-Ts"/>
    <property type="match status" value="1"/>
</dbReference>
<dbReference type="GO" id="GO:0005737">
    <property type="term" value="C:cytoplasm"/>
    <property type="evidence" value="ECO:0007669"/>
    <property type="project" value="UniProtKB-SubCell"/>
</dbReference>
<dbReference type="PANTHER" id="PTHR11741">
    <property type="entry name" value="ELONGATION FACTOR TS"/>
    <property type="match status" value="1"/>
</dbReference>
<dbReference type="Gene3D" id="1.10.8.10">
    <property type="entry name" value="DNA helicase RuvA subunit, C-terminal domain"/>
    <property type="match status" value="1"/>
</dbReference>
<comment type="subcellular location">
    <subcellularLocation>
        <location evidence="1 8 10">Cytoplasm</location>
    </subcellularLocation>
</comment>
<evidence type="ECO:0000256" key="5">
    <source>
        <dbReference type="ARBA" id="ARBA00022768"/>
    </source>
</evidence>
<dbReference type="SUPFAM" id="SSF46934">
    <property type="entry name" value="UBA-like"/>
    <property type="match status" value="1"/>
</dbReference>
<dbReference type="GO" id="GO:0003746">
    <property type="term" value="F:translation elongation factor activity"/>
    <property type="evidence" value="ECO:0007669"/>
    <property type="project" value="UniProtKB-UniRule"/>
</dbReference>
<keyword evidence="4 8" id="KW-0963">Cytoplasm</keyword>
<evidence type="ECO:0000256" key="10">
    <source>
        <dbReference type="RuleBase" id="RU000643"/>
    </source>
</evidence>
<dbReference type="AlphaFoldDB" id="A0A265NE29"/>
<dbReference type="PANTHER" id="PTHR11741:SF0">
    <property type="entry name" value="ELONGATION FACTOR TS, MITOCHONDRIAL"/>
    <property type="match status" value="1"/>
</dbReference>
<gene>
    <name evidence="8" type="primary">tsf</name>
    <name evidence="12" type="ORF">CIL03_03865</name>
</gene>
<dbReference type="InterPro" id="IPR018101">
    <property type="entry name" value="Transl_elong_Ts_CS"/>
</dbReference>
<dbReference type="HAMAP" id="MF_00050">
    <property type="entry name" value="EF_Ts"/>
    <property type="match status" value="1"/>
</dbReference>
<reference evidence="12 13" key="1">
    <citation type="submission" date="2017-08" db="EMBL/GenBank/DDBJ databases">
        <title>Virgibacillus indicus sp. nov. and Virgibacillus profoundi sp. nov, two moderately halophilic bacteria isolated from marine sediment by using the Microfluidic Streak Plate.</title>
        <authorList>
            <person name="Xu B."/>
            <person name="Hu B."/>
            <person name="Wang J."/>
            <person name="Zhu Y."/>
            <person name="Huang L."/>
            <person name="Du W."/>
            <person name="Huang Y."/>
        </authorList>
    </citation>
    <scope>NUCLEOTIDE SEQUENCE [LARGE SCALE GENOMIC DNA]</scope>
    <source>
        <strain evidence="12 13">IO3-P2-C2</strain>
    </source>
</reference>
<comment type="caution">
    <text evidence="12">The sequence shown here is derived from an EMBL/GenBank/DDBJ whole genome shotgun (WGS) entry which is preliminary data.</text>
</comment>
<organism evidence="12 13">
    <name type="scientific">Virgibacillus indicus</name>
    <dbReference type="NCBI Taxonomy" id="2024554"/>
    <lineage>
        <taxon>Bacteria</taxon>
        <taxon>Bacillati</taxon>
        <taxon>Bacillota</taxon>
        <taxon>Bacilli</taxon>
        <taxon>Bacillales</taxon>
        <taxon>Bacillaceae</taxon>
        <taxon>Virgibacillus</taxon>
    </lineage>
</organism>
<dbReference type="InterPro" id="IPR001816">
    <property type="entry name" value="Transl_elong_EFTs/EF1B"/>
</dbReference>
<dbReference type="EMBL" id="NPMS01000001">
    <property type="protein sequence ID" value="OZU90292.1"/>
    <property type="molecule type" value="Genomic_DNA"/>
</dbReference>
<dbReference type="InterPro" id="IPR009060">
    <property type="entry name" value="UBA-like_sf"/>
</dbReference>
<accession>A0A265NE29</accession>
<evidence type="ECO:0000313" key="13">
    <source>
        <dbReference type="Proteomes" id="UP000216498"/>
    </source>
</evidence>
<evidence type="ECO:0000256" key="4">
    <source>
        <dbReference type="ARBA" id="ARBA00022490"/>
    </source>
</evidence>
<evidence type="ECO:0000313" key="12">
    <source>
        <dbReference type="EMBL" id="OZU90292.1"/>
    </source>
</evidence>
<dbReference type="InterPro" id="IPR014039">
    <property type="entry name" value="Transl_elong_EFTs/EF1B_dimer"/>
</dbReference>
<dbReference type="InterPro" id="IPR036402">
    <property type="entry name" value="EF-Ts_dimer_sf"/>
</dbReference>
<dbReference type="FunFam" id="1.10.8.10:FF:000001">
    <property type="entry name" value="Elongation factor Ts"/>
    <property type="match status" value="1"/>
</dbReference>
<evidence type="ECO:0000256" key="7">
    <source>
        <dbReference type="ARBA" id="ARBA00025453"/>
    </source>
</evidence>
<evidence type="ECO:0000256" key="3">
    <source>
        <dbReference type="ARBA" id="ARBA00016956"/>
    </source>
</evidence>
<dbReference type="SUPFAM" id="SSF54713">
    <property type="entry name" value="Elongation factor Ts (EF-Ts), dimerisation domain"/>
    <property type="match status" value="2"/>
</dbReference>
<evidence type="ECO:0000256" key="6">
    <source>
        <dbReference type="ARBA" id="ARBA00022917"/>
    </source>
</evidence>
<keyword evidence="5 8" id="KW-0251">Elongation factor</keyword>
<dbReference type="Pfam" id="PF00889">
    <property type="entry name" value="EF_TS"/>
    <property type="match status" value="1"/>
</dbReference>
<dbReference type="Gene3D" id="3.30.479.20">
    <property type="entry name" value="Elongation factor Ts, dimerisation domain"/>
    <property type="match status" value="2"/>
</dbReference>
<dbReference type="PROSITE" id="PS01127">
    <property type="entry name" value="EF_TS_2"/>
    <property type="match status" value="1"/>
</dbReference>
<dbReference type="NCBIfam" id="TIGR00116">
    <property type="entry name" value="tsf"/>
    <property type="match status" value="1"/>
</dbReference>
<evidence type="ECO:0000256" key="9">
    <source>
        <dbReference type="RuleBase" id="RU000642"/>
    </source>
</evidence>
<feature type="region of interest" description="Involved in Mg(2+) ion dislocation from EF-Tu" evidence="8">
    <location>
        <begin position="79"/>
        <end position="82"/>
    </location>
</feature>
<dbReference type="Proteomes" id="UP000216498">
    <property type="component" value="Unassembled WGS sequence"/>
</dbReference>
<sequence>MAITAKMVKELREKTGAGMMDCKKALQETEGNIDKAIDYLREKGISKAAKKADRIAAEGSTYIEVDNNTAVLLEVNCETDFVTKNDQFKQLLAELGKHLVGQKPATVEEALKQPLHGNGDTVETYINSAIATIGEKISLRRFKVLTKTDNDVFGSYLHMGGRIGVLSLLEGTKDEQAAKDIAMHIAAVNPRYVSRDEVSEEEVNHEREVLKTQALNEGKPEKIVEKMVEGRLGKFFEEICLLDQGFVKDPDQKVKKYVADKGATVKSFSRYEVGEGMEKREENFADEVMSQIKK</sequence>
<evidence type="ECO:0000256" key="1">
    <source>
        <dbReference type="ARBA" id="ARBA00004496"/>
    </source>
</evidence>
<comment type="function">
    <text evidence="7 8 9">Associates with the EF-Tu.GDP complex and induces the exchange of GDP to GTP. It remains bound to the aminoacyl-tRNA.EF-Tu.GTP complex up to the GTP hydrolysis stage on the ribosome.</text>
</comment>
<feature type="domain" description="Translation elongation factor EFTs/EF1B dimerisation" evidence="11">
    <location>
        <begin position="70"/>
        <end position="275"/>
    </location>
</feature>
<keyword evidence="6 8" id="KW-0648">Protein biosynthesis</keyword>
<dbReference type="RefSeq" id="WP_094883889.1">
    <property type="nucleotide sequence ID" value="NZ_NPMS01000001.1"/>
</dbReference>
<dbReference type="OrthoDB" id="9808348at2"/>